<dbReference type="InterPro" id="IPR000639">
    <property type="entry name" value="Epox_hydrolase-like"/>
</dbReference>
<evidence type="ECO:0000313" key="3">
    <source>
        <dbReference type="EMBL" id="RDI29051.1"/>
    </source>
</evidence>
<dbReference type="Pfam" id="PF00561">
    <property type="entry name" value="Abhydrolase_1"/>
    <property type="match status" value="1"/>
</dbReference>
<comment type="caution">
    <text evidence="3">The sequence shown here is derived from an EMBL/GenBank/DDBJ whole genome shotgun (WGS) entry which is preliminary data.</text>
</comment>
<dbReference type="InterPro" id="IPR029058">
    <property type="entry name" value="AB_hydrolase_fold"/>
</dbReference>
<dbReference type="EMBL" id="QQAV01000001">
    <property type="protein sequence ID" value="RDI29051.1"/>
    <property type="molecule type" value="Genomic_DNA"/>
</dbReference>
<name>A0A370FQB1_9BURK</name>
<dbReference type="PRINTS" id="PR00412">
    <property type="entry name" value="EPOXHYDRLASE"/>
</dbReference>
<dbReference type="SUPFAM" id="SSF53474">
    <property type="entry name" value="alpha/beta-Hydrolases"/>
    <property type="match status" value="1"/>
</dbReference>
<sequence>MTRFVQAGETRIACDVEGKGDALLLMHGAEASRQMFSALVPLLAPHFTVIAYDQRDCGETEAPERPATLADLAGDAQQLLQALGFRRAHVFGSSFGGRVAQALALLHPRTVDHLVLGSTWPLPRPYEELCPDAPQLANLRAGLPSTAEELATWFFPEDFLRTRPELRRLFAGALPASARSARRGATVRTTLERGVADIVAPTLVLAGELDRVVPPGVTLSMAGRIRNADTVLLPGVGHVTALQAPQVLAQHIVRFLHPEGAKA</sequence>
<proteinExistence type="predicted"/>
<evidence type="ECO:0000313" key="4">
    <source>
        <dbReference type="Proteomes" id="UP000255265"/>
    </source>
</evidence>
<dbReference type="AlphaFoldDB" id="A0A370FQB1"/>
<dbReference type="PANTHER" id="PTHR43798:SF31">
    <property type="entry name" value="AB HYDROLASE SUPERFAMILY PROTEIN YCLE"/>
    <property type="match status" value="1"/>
</dbReference>
<keyword evidence="4" id="KW-1185">Reference proteome</keyword>
<dbReference type="InterPro" id="IPR000073">
    <property type="entry name" value="AB_hydrolase_1"/>
</dbReference>
<dbReference type="OrthoDB" id="9780765at2"/>
<feature type="domain" description="AB hydrolase-1" evidence="2">
    <location>
        <begin position="22"/>
        <end position="243"/>
    </location>
</feature>
<accession>A0A370FQB1</accession>
<evidence type="ECO:0000259" key="2">
    <source>
        <dbReference type="Pfam" id="PF00561"/>
    </source>
</evidence>
<dbReference type="PRINTS" id="PR00111">
    <property type="entry name" value="ABHYDROLASE"/>
</dbReference>
<protein>
    <submittedName>
        <fullName evidence="3">Pimeloyl-ACP methyl ester carboxylesterase</fullName>
    </submittedName>
</protein>
<dbReference type="RefSeq" id="WP_114801766.1">
    <property type="nucleotide sequence ID" value="NZ_QQAV01000001.1"/>
</dbReference>
<dbReference type="Proteomes" id="UP000255265">
    <property type="component" value="Unassembled WGS sequence"/>
</dbReference>
<dbReference type="InterPro" id="IPR050266">
    <property type="entry name" value="AB_hydrolase_sf"/>
</dbReference>
<dbReference type="GO" id="GO:0016787">
    <property type="term" value="F:hydrolase activity"/>
    <property type="evidence" value="ECO:0007669"/>
    <property type="project" value="UniProtKB-KW"/>
</dbReference>
<dbReference type="GO" id="GO:0016020">
    <property type="term" value="C:membrane"/>
    <property type="evidence" value="ECO:0007669"/>
    <property type="project" value="TreeGrafter"/>
</dbReference>
<organism evidence="3 4">
    <name type="scientific">Pseudacidovorax intermedius</name>
    <dbReference type="NCBI Taxonomy" id="433924"/>
    <lineage>
        <taxon>Bacteria</taxon>
        <taxon>Pseudomonadati</taxon>
        <taxon>Pseudomonadota</taxon>
        <taxon>Betaproteobacteria</taxon>
        <taxon>Burkholderiales</taxon>
        <taxon>Comamonadaceae</taxon>
        <taxon>Pseudacidovorax</taxon>
    </lineage>
</organism>
<dbReference type="Gene3D" id="3.40.50.1820">
    <property type="entry name" value="alpha/beta hydrolase"/>
    <property type="match status" value="1"/>
</dbReference>
<keyword evidence="1" id="KW-0378">Hydrolase</keyword>
<evidence type="ECO:0000256" key="1">
    <source>
        <dbReference type="ARBA" id="ARBA00022801"/>
    </source>
</evidence>
<dbReference type="PANTHER" id="PTHR43798">
    <property type="entry name" value="MONOACYLGLYCEROL LIPASE"/>
    <property type="match status" value="1"/>
</dbReference>
<reference evidence="3 4" key="1">
    <citation type="submission" date="2018-07" db="EMBL/GenBank/DDBJ databases">
        <title>Genomic Encyclopedia of Type Strains, Phase IV (KMG-IV): sequencing the most valuable type-strain genomes for metagenomic binning, comparative biology and taxonomic classification.</title>
        <authorList>
            <person name="Goeker M."/>
        </authorList>
    </citation>
    <scope>NUCLEOTIDE SEQUENCE [LARGE SCALE GENOMIC DNA]</scope>
    <source>
        <strain evidence="3 4">DSM 21352</strain>
    </source>
</reference>
<gene>
    <name evidence="3" type="ORF">DFR41_101807</name>
</gene>